<dbReference type="EMBL" id="CAEZTM010000115">
    <property type="protein sequence ID" value="CAB4582321.1"/>
    <property type="molecule type" value="Genomic_DNA"/>
</dbReference>
<keyword evidence="2" id="KW-0378">Hydrolase</keyword>
<proteinExistence type="predicted"/>
<dbReference type="GO" id="GO:0030429">
    <property type="term" value="F:kynureninase activity"/>
    <property type="evidence" value="ECO:0007669"/>
    <property type="project" value="InterPro"/>
</dbReference>
<dbReference type="PANTHER" id="PTHR14084:SF0">
    <property type="entry name" value="KYNURENINASE"/>
    <property type="match status" value="1"/>
</dbReference>
<gene>
    <name evidence="4" type="ORF">UFOPK1684_01498</name>
</gene>
<dbReference type="GO" id="GO:0005737">
    <property type="term" value="C:cytoplasm"/>
    <property type="evidence" value="ECO:0007669"/>
    <property type="project" value="InterPro"/>
</dbReference>
<dbReference type="GO" id="GO:0030170">
    <property type="term" value="F:pyridoxal phosphate binding"/>
    <property type="evidence" value="ECO:0007669"/>
    <property type="project" value="InterPro"/>
</dbReference>
<dbReference type="InterPro" id="IPR015421">
    <property type="entry name" value="PyrdxlP-dep_Trfase_major"/>
</dbReference>
<evidence type="ECO:0000256" key="2">
    <source>
        <dbReference type="ARBA" id="ARBA00022801"/>
    </source>
</evidence>
<evidence type="ECO:0000256" key="1">
    <source>
        <dbReference type="ARBA" id="ARBA00022642"/>
    </source>
</evidence>
<evidence type="ECO:0000256" key="3">
    <source>
        <dbReference type="ARBA" id="ARBA00022898"/>
    </source>
</evidence>
<name>A0A6J6F0I7_9ZZZZ</name>
<reference evidence="4" key="1">
    <citation type="submission" date="2020-05" db="EMBL/GenBank/DDBJ databases">
        <authorList>
            <person name="Chiriac C."/>
            <person name="Salcher M."/>
            <person name="Ghai R."/>
            <person name="Kavagutti S V."/>
        </authorList>
    </citation>
    <scope>NUCLEOTIDE SEQUENCE</scope>
</reference>
<dbReference type="Gene3D" id="3.40.640.10">
    <property type="entry name" value="Type I PLP-dependent aspartate aminotransferase-like (Major domain)"/>
    <property type="match status" value="1"/>
</dbReference>
<dbReference type="Pfam" id="PF22580">
    <property type="entry name" value="KYNU_C"/>
    <property type="match status" value="1"/>
</dbReference>
<dbReference type="GO" id="GO:0043420">
    <property type="term" value="P:anthranilate metabolic process"/>
    <property type="evidence" value="ECO:0007669"/>
    <property type="project" value="TreeGrafter"/>
</dbReference>
<dbReference type="AlphaFoldDB" id="A0A6J6F0I7"/>
<protein>
    <submittedName>
        <fullName evidence="4">Unannotated protein</fullName>
    </submittedName>
</protein>
<organism evidence="4">
    <name type="scientific">freshwater metagenome</name>
    <dbReference type="NCBI Taxonomy" id="449393"/>
    <lineage>
        <taxon>unclassified sequences</taxon>
        <taxon>metagenomes</taxon>
        <taxon>ecological metagenomes</taxon>
    </lineage>
</organism>
<dbReference type="PANTHER" id="PTHR14084">
    <property type="entry name" value="KYNURENINASE"/>
    <property type="match status" value="1"/>
</dbReference>
<keyword evidence="3" id="KW-0663">Pyridoxal phosphate</keyword>
<evidence type="ECO:0000313" key="4">
    <source>
        <dbReference type="EMBL" id="CAB4582321.1"/>
    </source>
</evidence>
<dbReference type="Gene3D" id="3.90.1150.10">
    <property type="entry name" value="Aspartate Aminotransferase, domain 1"/>
    <property type="match status" value="1"/>
</dbReference>
<keyword evidence="1" id="KW-0662">Pyridine nucleotide biosynthesis</keyword>
<accession>A0A6J6F0I7</accession>
<dbReference type="GO" id="GO:0019441">
    <property type="term" value="P:L-tryptophan catabolic process to kynurenine"/>
    <property type="evidence" value="ECO:0007669"/>
    <property type="project" value="TreeGrafter"/>
</dbReference>
<dbReference type="GO" id="GO:0009435">
    <property type="term" value="P:NAD+ biosynthetic process"/>
    <property type="evidence" value="ECO:0007669"/>
    <property type="project" value="InterPro"/>
</dbReference>
<dbReference type="SUPFAM" id="SSF53383">
    <property type="entry name" value="PLP-dependent transferases"/>
    <property type="match status" value="1"/>
</dbReference>
<sequence length="152" mass="16781">MGPWFEKSGDIRGFQVASPSIVGIRAVQCSYQMIERAGIRAIEAKAALGTELMIALVDEWLVPLGFELGTPREPRHRGGHIIITHPDAAQIALALRKIKNVVPDYREPSAIRLAISPLATSYVEVWDGFDRLRDLVASGDYRSVTPDESRVT</sequence>
<dbReference type="InterPro" id="IPR010111">
    <property type="entry name" value="Kynureninase"/>
</dbReference>
<dbReference type="InterPro" id="IPR015422">
    <property type="entry name" value="PyrdxlP-dep_Trfase_small"/>
</dbReference>
<dbReference type="InterPro" id="IPR015424">
    <property type="entry name" value="PyrdxlP-dep_Trfase"/>
</dbReference>